<gene>
    <name evidence="1" type="ORF">NCTC13102_01509</name>
</gene>
<sequence>MNTQIITQNGEITTKEDLIKEIENILNRFDLNAHSKPYHSSIDPHIIQALPIDALISIRDNLLHSDEKALQDFKHSLTKKESSKTPQS</sequence>
<name>A0A2X3BSA0_9HELI</name>
<dbReference type="Proteomes" id="UP000250166">
    <property type="component" value="Unassembled WGS sequence"/>
</dbReference>
<protein>
    <submittedName>
        <fullName evidence="1">Uncharacterized protein</fullName>
    </submittedName>
</protein>
<evidence type="ECO:0000313" key="1">
    <source>
        <dbReference type="EMBL" id="SQB99035.1"/>
    </source>
</evidence>
<reference evidence="1 2" key="1">
    <citation type="submission" date="2018-06" db="EMBL/GenBank/DDBJ databases">
        <authorList>
            <consortium name="Pathogen Informatics"/>
            <person name="Doyle S."/>
        </authorList>
    </citation>
    <scope>NUCLEOTIDE SEQUENCE [LARGE SCALE GENOMIC DNA]</scope>
    <source>
        <strain evidence="1 2">NCTC13102</strain>
    </source>
</reference>
<accession>A0A2X3BSA0</accession>
<dbReference type="AlphaFoldDB" id="A0A2X3BSA0"/>
<dbReference type="EMBL" id="UAWL01000006">
    <property type="protein sequence ID" value="SQB99035.1"/>
    <property type="molecule type" value="Genomic_DNA"/>
</dbReference>
<evidence type="ECO:0000313" key="2">
    <source>
        <dbReference type="Proteomes" id="UP000250166"/>
    </source>
</evidence>
<organism evidence="1 2">
    <name type="scientific">Helicobacter fennelliae</name>
    <dbReference type="NCBI Taxonomy" id="215"/>
    <lineage>
        <taxon>Bacteria</taxon>
        <taxon>Pseudomonadati</taxon>
        <taxon>Campylobacterota</taxon>
        <taxon>Epsilonproteobacteria</taxon>
        <taxon>Campylobacterales</taxon>
        <taxon>Helicobacteraceae</taxon>
        <taxon>Helicobacter</taxon>
    </lineage>
</organism>
<proteinExistence type="predicted"/>